<proteinExistence type="predicted"/>
<dbReference type="InterPro" id="IPR052893">
    <property type="entry name" value="TCS_response_regulator"/>
</dbReference>
<dbReference type="PANTHER" id="PTHR44520">
    <property type="entry name" value="RESPONSE REGULATOR RCP1-RELATED"/>
    <property type="match status" value="1"/>
</dbReference>
<sequence>MSNAHQRSPDDRVEILLVEDNPGDVRLIREAFKAAGSETTLRPVTNGDDAIDRLRKRVTDESRTLPDIALVDLNLPRTDGCAVVESIRGDPRLRLLPVIMLTGSGDGEDVGRCYDASANAYLTKPTDPDEFVTLAEAVERFWFEHVELPPDER</sequence>
<dbReference type="AlphaFoldDB" id="A0ABD5TWJ8"/>
<evidence type="ECO:0000259" key="2">
    <source>
        <dbReference type="PROSITE" id="PS50110"/>
    </source>
</evidence>
<reference evidence="3 4" key="1">
    <citation type="journal article" date="2019" name="Int. J. Syst. Evol. Microbiol.">
        <title>The Global Catalogue of Microorganisms (GCM) 10K type strain sequencing project: providing services to taxonomists for standard genome sequencing and annotation.</title>
        <authorList>
            <consortium name="The Broad Institute Genomics Platform"/>
            <consortium name="The Broad Institute Genome Sequencing Center for Infectious Disease"/>
            <person name="Wu L."/>
            <person name="Ma J."/>
        </authorList>
    </citation>
    <scope>NUCLEOTIDE SEQUENCE [LARGE SCALE GENOMIC DNA]</scope>
    <source>
        <strain evidence="3 4">YIM 94188</strain>
    </source>
</reference>
<keyword evidence="1" id="KW-0597">Phosphoprotein</keyword>
<organism evidence="3 4">
    <name type="scientific">Halopelagius fulvigenes</name>
    <dbReference type="NCBI Taxonomy" id="1198324"/>
    <lineage>
        <taxon>Archaea</taxon>
        <taxon>Methanobacteriati</taxon>
        <taxon>Methanobacteriota</taxon>
        <taxon>Stenosarchaea group</taxon>
        <taxon>Halobacteria</taxon>
        <taxon>Halobacteriales</taxon>
        <taxon>Haloferacaceae</taxon>
    </lineage>
</organism>
<dbReference type="PROSITE" id="PS50110">
    <property type="entry name" value="RESPONSE_REGULATORY"/>
    <property type="match status" value="1"/>
</dbReference>
<feature type="modified residue" description="4-aspartylphosphate" evidence="1">
    <location>
        <position position="72"/>
    </location>
</feature>
<gene>
    <name evidence="3" type="ORF">ACFQEV_06385</name>
</gene>
<evidence type="ECO:0000256" key="1">
    <source>
        <dbReference type="PROSITE-ProRule" id="PRU00169"/>
    </source>
</evidence>
<evidence type="ECO:0000313" key="4">
    <source>
        <dbReference type="Proteomes" id="UP001596408"/>
    </source>
</evidence>
<dbReference type="Gene3D" id="3.40.50.2300">
    <property type="match status" value="1"/>
</dbReference>
<name>A0ABD5TWJ8_9EURY</name>
<feature type="domain" description="Response regulatory" evidence="2">
    <location>
        <begin position="14"/>
        <end position="139"/>
    </location>
</feature>
<dbReference type="RefSeq" id="WP_379693788.1">
    <property type="nucleotide sequence ID" value="NZ_JBHSXH010000009.1"/>
</dbReference>
<evidence type="ECO:0000313" key="3">
    <source>
        <dbReference type="EMBL" id="MFC6824624.1"/>
    </source>
</evidence>
<dbReference type="CDD" id="cd17557">
    <property type="entry name" value="REC_Rcp-like"/>
    <property type="match status" value="1"/>
</dbReference>
<accession>A0ABD5TWJ8</accession>
<protein>
    <submittedName>
        <fullName evidence="3">Response regulator</fullName>
    </submittedName>
</protein>
<dbReference type="InterPro" id="IPR011006">
    <property type="entry name" value="CheY-like_superfamily"/>
</dbReference>
<dbReference type="EMBL" id="JBHSXH010000009">
    <property type="protein sequence ID" value="MFC6824624.1"/>
    <property type="molecule type" value="Genomic_DNA"/>
</dbReference>
<dbReference type="Pfam" id="PF00072">
    <property type="entry name" value="Response_reg"/>
    <property type="match status" value="1"/>
</dbReference>
<keyword evidence="4" id="KW-1185">Reference proteome</keyword>
<dbReference type="SMART" id="SM00448">
    <property type="entry name" value="REC"/>
    <property type="match status" value="1"/>
</dbReference>
<dbReference type="SUPFAM" id="SSF52172">
    <property type="entry name" value="CheY-like"/>
    <property type="match status" value="1"/>
</dbReference>
<dbReference type="Proteomes" id="UP001596408">
    <property type="component" value="Unassembled WGS sequence"/>
</dbReference>
<dbReference type="InterPro" id="IPR001789">
    <property type="entry name" value="Sig_transdc_resp-reg_receiver"/>
</dbReference>
<comment type="caution">
    <text evidence="3">The sequence shown here is derived from an EMBL/GenBank/DDBJ whole genome shotgun (WGS) entry which is preliminary data.</text>
</comment>